<dbReference type="EMBL" id="JELY01002173">
    <property type="protein sequence ID" value="KYF53359.1"/>
    <property type="molecule type" value="Genomic_DNA"/>
</dbReference>
<reference evidence="1 2" key="1">
    <citation type="submission" date="2014-02" db="EMBL/GenBank/DDBJ databases">
        <title>The small core and large imbalanced accessory genome model reveals a collaborative survival strategy of Sorangium cellulosum strains in nature.</title>
        <authorList>
            <person name="Han K."/>
            <person name="Peng R."/>
            <person name="Blom J."/>
            <person name="Li Y.-Z."/>
        </authorList>
    </citation>
    <scope>NUCLEOTIDE SEQUENCE [LARGE SCALE GENOMIC DNA]</scope>
    <source>
        <strain evidence="1 2">So0157-25</strain>
    </source>
</reference>
<name>A0A150PCI9_SORCE</name>
<dbReference type="AlphaFoldDB" id="A0A150PCI9"/>
<gene>
    <name evidence="1" type="ORF">BE08_42950</name>
</gene>
<evidence type="ECO:0000313" key="2">
    <source>
        <dbReference type="Proteomes" id="UP000075420"/>
    </source>
</evidence>
<organism evidence="1 2">
    <name type="scientific">Sorangium cellulosum</name>
    <name type="common">Polyangium cellulosum</name>
    <dbReference type="NCBI Taxonomy" id="56"/>
    <lineage>
        <taxon>Bacteria</taxon>
        <taxon>Pseudomonadati</taxon>
        <taxon>Myxococcota</taxon>
        <taxon>Polyangia</taxon>
        <taxon>Polyangiales</taxon>
        <taxon>Polyangiaceae</taxon>
        <taxon>Sorangium</taxon>
    </lineage>
</organism>
<sequence>MTLDVLASRGARAAARSTSDNAAARRAPRRFTGFGRGCVLGLVLSALAPALSGCIPFGDPEGPGASGVVSLGDGVSTSGLTTLRVRAIPASGEPFDEDDPQFTGPAFAAEDGWLTVNERLDGLTFPHPYEVGDVVGTTDKQRWRLFAWLSAADVDVDSDAPSSGEPYGTITFDVDECGSGFDGYCTVTKGVNVTIDKVAP</sequence>
<comment type="caution">
    <text evidence="1">The sequence shown here is derived from an EMBL/GenBank/DDBJ whole genome shotgun (WGS) entry which is preliminary data.</text>
</comment>
<protein>
    <submittedName>
        <fullName evidence="1">Uncharacterized protein</fullName>
    </submittedName>
</protein>
<evidence type="ECO:0000313" key="1">
    <source>
        <dbReference type="EMBL" id="KYF53359.1"/>
    </source>
</evidence>
<accession>A0A150PCI9</accession>
<proteinExistence type="predicted"/>
<dbReference type="Proteomes" id="UP000075420">
    <property type="component" value="Unassembled WGS sequence"/>
</dbReference>